<feature type="compositionally biased region" description="Gly residues" evidence="1">
    <location>
        <begin position="16"/>
        <end position="27"/>
    </location>
</feature>
<protein>
    <submittedName>
        <fullName evidence="2">Uncharacterized protein</fullName>
    </submittedName>
</protein>
<dbReference type="EMBL" id="BARS01006218">
    <property type="protein sequence ID" value="GAF84427.1"/>
    <property type="molecule type" value="Genomic_DNA"/>
</dbReference>
<gene>
    <name evidence="2" type="ORF">S01H1_12147</name>
</gene>
<comment type="caution">
    <text evidence="2">The sequence shown here is derived from an EMBL/GenBank/DDBJ whole genome shotgun (WGS) entry which is preliminary data.</text>
</comment>
<proteinExistence type="predicted"/>
<sequence>MTNVKHVQEKNKRIGQEGGMTTGGGGLNELRRGRRVWVRLRLKGCPRCRGDLVVELDQWGWYEACIQCGYLHDLQSVVEVKQQAAE</sequence>
<reference evidence="2" key="1">
    <citation type="journal article" date="2014" name="Front. Microbiol.">
        <title>High frequency of phylogenetically diverse reductive dehalogenase-homologous genes in deep subseafloor sedimentary metagenomes.</title>
        <authorList>
            <person name="Kawai M."/>
            <person name="Futagami T."/>
            <person name="Toyoda A."/>
            <person name="Takaki Y."/>
            <person name="Nishi S."/>
            <person name="Hori S."/>
            <person name="Arai W."/>
            <person name="Tsubouchi T."/>
            <person name="Morono Y."/>
            <person name="Uchiyama I."/>
            <person name="Ito T."/>
            <person name="Fujiyama A."/>
            <person name="Inagaki F."/>
            <person name="Takami H."/>
        </authorList>
    </citation>
    <scope>NUCLEOTIDE SEQUENCE</scope>
    <source>
        <strain evidence="2">Expedition CK06-06</strain>
    </source>
</reference>
<feature type="region of interest" description="Disordered" evidence="1">
    <location>
        <begin position="1"/>
        <end position="27"/>
    </location>
</feature>
<feature type="compositionally biased region" description="Basic and acidic residues" evidence="1">
    <location>
        <begin position="1"/>
        <end position="15"/>
    </location>
</feature>
<organism evidence="2">
    <name type="scientific">marine sediment metagenome</name>
    <dbReference type="NCBI Taxonomy" id="412755"/>
    <lineage>
        <taxon>unclassified sequences</taxon>
        <taxon>metagenomes</taxon>
        <taxon>ecological metagenomes</taxon>
    </lineage>
</organism>
<name>X0T8B1_9ZZZZ</name>
<accession>X0T8B1</accession>
<evidence type="ECO:0000256" key="1">
    <source>
        <dbReference type="SAM" id="MobiDB-lite"/>
    </source>
</evidence>
<evidence type="ECO:0000313" key="2">
    <source>
        <dbReference type="EMBL" id="GAF84427.1"/>
    </source>
</evidence>
<dbReference type="AlphaFoldDB" id="X0T8B1"/>